<dbReference type="PANTHER" id="PTHR11485:SF29">
    <property type="entry name" value="TRANSFERRIN 2"/>
    <property type="match status" value="1"/>
</dbReference>
<dbReference type="Proteomes" id="UP000681722">
    <property type="component" value="Unassembled WGS sequence"/>
</dbReference>
<sequence length="801" mass="91281">ELNGTSFKKKFEEIAQKMMELSQKQKRAILPGTPDNSRKHSLFNNNLFSLIRYVYSQYSQYDIVPFSIYNVDNNINNIQTTIRWCCVNEGEYNKCQMWRDAVMLQNFTLSKIACIHGRDKYDCYRKIFNDEADLMNADSGEIYTAGRYYNLVPIMNELLNTQLFGGPSPSAYYAVAVVRRNSPISLSNLQGARSCHSSVGSSAGWNIPISHLLRDKRLNIIDCNNHVKSAALLFGEMCAPDALNRQFNPTGDNPASVCELCQGLPGVNYCTNQDPYAGNIGALYCLANKGDIAFIRHTSLLELQQLDPTFPLDQFELLCPVNNQRASWQNYQQCNWGISPANSIIVSHRRPKQLRDIYKQVLIDSANVFTFQNPIFQLFNSRRFNGYDLLFSDIAVGFNALNDKTTYATYLEMLALSFDEIGNDYLAMLLRLYDCPLRVLRWCVLSPYEKEKCRLMKNAFTRKNIKPDLDCISSKNAMECMSKIKQGTADIITLDSADAFRATRYYDLLPLAAEDYGVDLETNVMYAVAVAKRTDLTTNLWNLRGKTICSTGVGDLAGWHVPVDYLAAIRELFVQDCHINKVAGEYFGRSCVPGALDYDYNKLKTNPRALCLKCYSKGSDYCSRSQREMFYGNSGAFRCLTEGTGGHVAFVMHTAVISNTDGRNVDQWARPLRAIDFELLCKNGTRKTIDGFKNCHMLKVPARVLMTASSKTDLDKLYIWNMLNFVQQLFGSDTNKDFAMFASFYEHPDLLFLDSTVQLTRVTSSIEDYLGQDIIQMLIRTDPRMFFYKKYYDICAFFYVM</sequence>
<feature type="domain" description="Transferrin-like" evidence="4">
    <location>
        <begin position="82"/>
        <end position="415"/>
    </location>
</feature>
<dbReference type="PROSITE" id="PS51408">
    <property type="entry name" value="TRANSFERRIN_LIKE_4"/>
    <property type="match status" value="2"/>
</dbReference>
<reference evidence="5" key="1">
    <citation type="submission" date="2021-02" db="EMBL/GenBank/DDBJ databases">
        <authorList>
            <person name="Nowell W R."/>
        </authorList>
    </citation>
    <scope>NUCLEOTIDE SEQUENCE</scope>
</reference>
<accession>A0A814ZJP7</accession>
<proteinExistence type="predicted"/>
<name>A0A814ZJP7_9BILA</name>
<dbReference type="PROSITE" id="PS00205">
    <property type="entry name" value="TRANSFERRIN_LIKE_1"/>
    <property type="match status" value="1"/>
</dbReference>
<dbReference type="CDD" id="cd13529">
    <property type="entry name" value="PBP2_transferrin"/>
    <property type="match status" value="2"/>
</dbReference>
<keyword evidence="7" id="KW-1185">Reference proteome</keyword>
<comment type="subcellular location">
    <subcellularLocation>
        <location evidence="1">Secreted</location>
    </subcellularLocation>
</comment>
<gene>
    <name evidence="5" type="ORF">GPM918_LOCUS25847</name>
    <name evidence="6" type="ORF">SRO942_LOCUS25904</name>
</gene>
<dbReference type="OrthoDB" id="9981115at2759"/>
<dbReference type="GO" id="GO:0055037">
    <property type="term" value="C:recycling endosome"/>
    <property type="evidence" value="ECO:0007669"/>
    <property type="project" value="TreeGrafter"/>
</dbReference>
<dbReference type="Gene3D" id="3.40.190.10">
    <property type="entry name" value="Periplasmic binding protein-like II"/>
    <property type="match status" value="4"/>
</dbReference>
<comment type="caution">
    <text evidence="5">The sequence shown here is derived from an EMBL/GenBank/DDBJ whole genome shotgun (WGS) entry which is preliminary data.</text>
</comment>
<dbReference type="EMBL" id="CAJNOQ010010177">
    <property type="protein sequence ID" value="CAF1244975.1"/>
    <property type="molecule type" value="Genomic_DNA"/>
</dbReference>
<dbReference type="GO" id="GO:0005886">
    <property type="term" value="C:plasma membrane"/>
    <property type="evidence" value="ECO:0007669"/>
    <property type="project" value="TreeGrafter"/>
</dbReference>
<feature type="non-terminal residue" evidence="5">
    <location>
        <position position="801"/>
    </location>
</feature>
<evidence type="ECO:0000256" key="3">
    <source>
        <dbReference type="ARBA" id="ARBA00022737"/>
    </source>
</evidence>
<organism evidence="5 7">
    <name type="scientific">Didymodactylos carnosus</name>
    <dbReference type="NCBI Taxonomy" id="1234261"/>
    <lineage>
        <taxon>Eukaryota</taxon>
        <taxon>Metazoa</taxon>
        <taxon>Spiralia</taxon>
        <taxon>Gnathifera</taxon>
        <taxon>Rotifera</taxon>
        <taxon>Eurotatoria</taxon>
        <taxon>Bdelloidea</taxon>
        <taxon>Philodinida</taxon>
        <taxon>Philodinidae</taxon>
        <taxon>Didymodactylos</taxon>
    </lineage>
</organism>
<dbReference type="SUPFAM" id="SSF53850">
    <property type="entry name" value="Periplasmic binding protein-like II"/>
    <property type="match status" value="2"/>
</dbReference>
<dbReference type="GO" id="GO:0005615">
    <property type="term" value="C:extracellular space"/>
    <property type="evidence" value="ECO:0007669"/>
    <property type="project" value="TreeGrafter"/>
</dbReference>
<feature type="domain" description="Transferrin-like" evidence="4">
    <location>
        <begin position="440"/>
        <end position="783"/>
    </location>
</feature>
<evidence type="ECO:0000313" key="6">
    <source>
        <dbReference type="EMBL" id="CAF4010333.1"/>
    </source>
</evidence>
<keyword evidence="3" id="KW-0677">Repeat</keyword>
<dbReference type="InterPro" id="IPR018195">
    <property type="entry name" value="Transferrin_Fe_BS"/>
</dbReference>
<dbReference type="GO" id="GO:0005769">
    <property type="term" value="C:early endosome"/>
    <property type="evidence" value="ECO:0007669"/>
    <property type="project" value="TreeGrafter"/>
</dbReference>
<evidence type="ECO:0000313" key="5">
    <source>
        <dbReference type="EMBL" id="CAF1244975.1"/>
    </source>
</evidence>
<evidence type="ECO:0000313" key="7">
    <source>
        <dbReference type="Proteomes" id="UP000663829"/>
    </source>
</evidence>
<dbReference type="SMART" id="SM00094">
    <property type="entry name" value="TR_FER"/>
    <property type="match status" value="2"/>
</dbReference>
<protein>
    <recommendedName>
        <fullName evidence="4">Transferrin-like domain-containing protein</fullName>
    </recommendedName>
</protein>
<evidence type="ECO:0000256" key="1">
    <source>
        <dbReference type="ARBA" id="ARBA00004613"/>
    </source>
</evidence>
<dbReference type="PRINTS" id="PR00422">
    <property type="entry name" value="TRANSFERRIN"/>
</dbReference>
<dbReference type="Proteomes" id="UP000663829">
    <property type="component" value="Unassembled WGS sequence"/>
</dbReference>
<dbReference type="EMBL" id="CAJOBC010011991">
    <property type="protein sequence ID" value="CAF4010333.1"/>
    <property type="molecule type" value="Genomic_DNA"/>
</dbReference>
<dbReference type="AlphaFoldDB" id="A0A814ZJP7"/>
<dbReference type="PANTHER" id="PTHR11485">
    <property type="entry name" value="TRANSFERRIN"/>
    <property type="match status" value="1"/>
</dbReference>
<dbReference type="GO" id="GO:0006826">
    <property type="term" value="P:iron ion transport"/>
    <property type="evidence" value="ECO:0007669"/>
    <property type="project" value="TreeGrafter"/>
</dbReference>
<dbReference type="InterPro" id="IPR001156">
    <property type="entry name" value="Transferrin-like_dom"/>
</dbReference>
<evidence type="ECO:0000256" key="2">
    <source>
        <dbReference type="ARBA" id="ARBA00022525"/>
    </source>
</evidence>
<dbReference type="Pfam" id="PF00405">
    <property type="entry name" value="Transferrin"/>
    <property type="match status" value="2"/>
</dbReference>
<evidence type="ECO:0000259" key="4">
    <source>
        <dbReference type="PROSITE" id="PS51408"/>
    </source>
</evidence>
<dbReference type="FunFam" id="3.40.190.10:FF:000095">
    <property type="entry name" value="Lactotransferrin"/>
    <property type="match status" value="1"/>
</dbReference>
<keyword evidence="2" id="KW-0964">Secreted</keyword>